<dbReference type="Pfam" id="PF00582">
    <property type="entry name" value="Usp"/>
    <property type="match status" value="1"/>
</dbReference>
<accession>A0A3G1B2E0</accession>
<evidence type="ECO:0000313" key="4">
    <source>
        <dbReference type="Proteomes" id="UP000266745"/>
    </source>
</evidence>
<dbReference type="InterPro" id="IPR014729">
    <property type="entry name" value="Rossmann-like_a/b/a_fold"/>
</dbReference>
<dbReference type="CDD" id="cd00293">
    <property type="entry name" value="USP-like"/>
    <property type="match status" value="1"/>
</dbReference>
<evidence type="ECO:0000259" key="2">
    <source>
        <dbReference type="Pfam" id="PF00582"/>
    </source>
</evidence>
<gene>
    <name evidence="3" type="ORF">SU86_004865</name>
</gene>
<name>A0A3G1B2E0_9ARCH</name>
<dbReference type="KEGG" id="tah:SU86_004865"/>
<dbReference type="PANTHER" id="PTHR46268:SF25">
    <property type="entry name" value="USPA DOMAIN PROTEIN"/>
    <property type="match status" value="1"/>
</dbReference>
<proteinExistence type="inferred from homology"/>
<dbReference type="EMBL" id="CP011097">
    <property type="protein sequence ID" value="AJZ75805.1"/>
    <property type="molecule type" value="Genomic_DNA"/>
</dbReference>
<dbReference type="PANTHER" id="PTHR46268">
    <property type="entry name" value="STRESS RESPONSE PROTEIN NHAX"/>
    <property type="match status" value="1"/>
</dbReference>
<dbReference type="Gene3D" id="3.40.50.620">
    <property type="entry name" value="HUPs"/>
    <property type="match status" value="1"/>
</dbReference>
<protein>
    <submittedName>
        <fullName evidence="3">Universal stress protein</fullName>
    </submittedName>
</protein>
<dbReference type="AlphaFoldDB" id="A0A3G1B2E0"/>
<feature type="domain" description="UspA" evidence="2">
    <location>
        <begin position="6"/>
        <end position="142"/>
    </location>
</feature>
<dbReference type="PRINTS" id="PR01438">
    <property type="entry name" value="UNVRSLSTRESS"/>
</dbReference>
<evidence type="ECO:0000256" key="1">
    <source>
        <dbReference type="ARBA" id="ARBA00008791"/>
    </source>
</evidence>
<reference evidence="3 4" key="1">
    <citation type="journal article" date="2016" name="Sci. Rep.">
        <title>A novel ammonia-oxidizing archaeon from wastewater treatment plant: Its enrichment, physiological and genomic characteristics.</title>
        <authorList>
            <person name="Li Y."/>
            <person name="Ding K."/>
            <person name="Wen X."/>
            <person name="Zhang B."/>
            <person name="Shen B."/>
            <person name="Yang Y."/>
        </authorList>
    </citation>
    <scope>NUCLEOTIDE SEQUENCE [LARGE SCALE GENOMIC DNA]</scope>
    <source>
        <strain evidence="3 4">SAT1</strain>
    </source>
</reference>
<evidence type="ECO:0000313" key="3">
    <source>
        <dbReference type="EMBL" id="AJZ75805.1"/>
    </source>
</evidence>
<organism evidence="3 4">
    <name type="scientific">Candidatus Nitrosotenuis cloacae</name>
    <dbReference type="NCBI Taxonomy" id="1603555"/>
    <lineage>
        <taxon>Archaea</taxon>
        <taxon>Nitrososphaerota</taxon>
        <taxon>Candidatus Nitrosotenuis</taxon>
    </lineage>
</organism>
<dbReference type="InterPro" id="IPR006015">
    <property type="entry name" value="Universal_stress_UspA"/>
</dbReference>
<dbReference type="RefSeq" id="WP_048188661.1">
    <property type="nucleotide sequence ID" value="NZ_CP011097.1"/>
</dbReference>
<sequence>MIKPKYQRILVALDGSKNSIRGLNNAIYLARQCQATITGIYVIPRPPHPAFRSPRYPEKPRLRGAQNLMDFAKRHSAQNGIIFEQKIVFGDTSSTIVKFAKNKRFDLIVIGARGISAVKEVFFGSVSNYVLHKSSIPVLVVK</sequence>
<dbReference type="OrthoDB" id="105697at2157"/>
<dbReference type="GeneID" id="24875729"/>
<dbReference type="Proteomes" id="UP000266745">
    <property type="component" value="Chromosome"/>
</dbReference>
<dbReference type="InterPro" id="IPR006016">
    <property type="entry name" value="UspA"/>
</dbReference>
<dbReference type="SUPFAM" id="SSF52402">
    <property type="entry name" value="Adenine nucleotide alpha hydrolases-like"/>
    <property type="match status" value="1"/>
</dbReference>
<keyword evidence="4" id="KW-1185">Reference proteome</keyword>
<dbReference type="STRING" id="1603555.SU86_004865"/>
<comment type="similarity">
    <text evidence="1">Belongs to the universal stress protein A family.</text>
</comment>